<feature type="domain" description="FIST C-domain" evidence="7">
    <location>
        <begin position="220"/>
        <end position="361"/>
    </location>
</feature>
<feature type="domain" description="FIST" evidence="6">
    <location>
        <begin position="33"/>
        <end position="219"/>
    </location>
</feature>
<keyword evidence="5" id="KW-0472">Membrane</keyword>
<dbReference type="EMBL" id="JBBPCO010000001">
    <property type="protein sequence ID" value="MEK8088399.1"/>
    <property type="molecule type" value="Genomic_DNA"/>
</dbReference>
<evidence type="ECO:0000313" key="8">
    <source>
        <dbReference type="EMBL" id="MEK8088399.1"/>
    </source>
</evidence>
<keyword evidence="4" id="KW-1133">Transmembrane helix</keyword>
<organism evidence="8 9">
    <name type="scientific">Thermithiobacillus plumbiphilus</name>
    <dbReference type="NCBI Taxonomy" id="1729899"/>
    <lineage>
        <taxon>Bacteria</taxon>
        <taxon>Pseudomonadati</taxon>
        <taxon>Pseudomonadota</taxon>
        <taxon>Acidithiobacillia</taxon>
        <taxon>Acidithiobacillales</taxon>
        <taxon>Thermithiobacillaceae</taxon>
        <taxon>Thermithiobacillus</taxon>
    </lineage>
</organism>
<proteinExistence type="predicted"/>
<protein>
    <submittedName>
        <fullName evidence="8">FIST N-terminal domain-containing protein</fullName>
    </submittedName>
</protein>
<evidence type="ECO:0000256" key="1">
    <source>
        <dbReference type="ARBA" id="ARBA00004651"/>
    </source>
</evidence>
<dbReference type="Pfam" id="PF08495">
    <property type="entry name" value="FIST"/>
    <property type="match status" value="1"/>
</dbReference>
<evidence type="ECO:0000259" key="6">
    <source>
        <dbReference type="SMART" id="SM00897"/>
    </source>
</evidence>
<dbReference type="PANTHER" id="PTHR14939:SF5">
    <property type="entry name" value="F-BOX ONLY PROTEIN 22"/>
    <property type="match status" value="1"/>
</dbReference>
<evidence type="ECO:0000256" key="3">
    <source>
        <dbReference type="ARBA" id="ARBA00022692"/>
    </source>
</evidence>
<dbReference type="SMART" id="SM00897">
    <property type="entry name" value="FIST"/>
    <property type="match status" value="1"/>
</dbReference>
<evidence type="ECO:0000313" key="9">
    <source>
        <dbReference type="Proteomes" id="UP001446205"/>
    </source>
</evidence>
<dbReference type="PANTHER" id="PTHR14939">
    <property type="entry name" value="F-BOX ONLY PROTEIN 22"/>
    <property type="match status" value="1"/>
</dbReference>
<keyword evidence="3" id="KW-0812">Transmembrane</keyword>
<name>A0ABU9D4A9_9PROT</name>
<dbReference type="InterPro" id="IPR016741">
    <property type="entry name" value="UCP018953"/>
</dbReference>
<sequence length="374" mass="40286">MSHDFRYGHGSASQWRSAAQSCLAQLGELPVGTNLGFLFVSDAFTEHLDDILAFFQGRIPGAHWVGTLGIGICSTGQEYLDRPAIAVMVGSFAPDSFEVFPAIADLGDIASGIAVPRPQRRAPNFAIVHGDPYTPDLPELIEAFASQMSSGFVTGGLTSSRSRSLQIADAVTQGGLSGVVFSPGVCVSTRLTQSVSPIGPRHIITECHQNVIISIDNRPALDVFYEEIGELLVRDLQRAAGYIFVGLPVPGSDTNDYLVRNLTGVDIGQKLLAIGELLEPGQPLLFCRRDGSTAREDMLRMLSDLKENLQGARPQGGLYYSCLGRGESLFGPDSAELRMIQEILGDFPLVGFFANGEISHDRLYGYTGVLTLFT</sequence>
<evidence type="ECO:0000256" key="5">
    <source>
        <dbReference type="ARBA" id="ARBA00023136"/>
    </source>
</evidence>
<evidence type="ECO:0000259" key="7">
    <source>
        <dbReference type="SMART" id="SM01204"/>
    </source>
</evidence>
<keyword evidence="2" id="KW-1003">Cell membrane</keyword>
<dbReference type="InterPro" id="IPR013702">
    <property type="entry name" value="FIST_domain_N"/>
</dbReference>
<dbReference type="InterPro" id="IPR019494">
    <property type="entry name" value="FIST_C"/>
</dbReference>
<gene>
    <name evidence="8" type="ORF">WOB96_01350</name>
</gene>
<dbReference type="SMART" id="SM01204">
    <property type="entry name" value="FIST_C"/>
    <property type="match status" value="1"/>
</dbReference>
<comment type="caution">
    <text evidence="8">The sequence shown here is derived from an EMBL/GenBank/DDBJ whole genome shotgun (WGS) entry which is preliminary data.</text>
</comment>
<comment type="subcellular location">
    <subcellularLocation>
        <location evidence="1">Cell membrane</location>
        <topology evidence="1">Multi-pass membrane protein</topology>
    </subcellularLocation>
</comment>
<evidence type="ECO:0000256" key="4">
    <source>
        <dbReference type="ARBA" id="ARBA00022989"/>
    </source>
</evidence>
<dbReference type="Proteomes" id="UP001446205">
    <property type="component" value="Unassembled WGS sequence"/>
</dbReference>
<accession>A0ABU9D4A9</accession>
<dbReference type="RefSeq" id="WP_341369463.1">
    <property type="nucleotide sequence ID" value="NZ_JBBPCO010000001.1"/>
</dbReference>
<reference evidence="8 9" key="1">
    <citation type="submission" date="2024-04" db="EMBL/GenBank/DDBJ databases">
        <authorList>
            <person name="Abashina T."/>
            <person name="Shaikin A."/>
        </authorList>
    </citation>
    <scope>NUCLEOTIDE SEQUENCE [LARGE SCALE GENOMIC DNA]</scope>
    <source>
        <strain evidence="8 9">AAFK</strain>
    </source>
</reference>
<evidence type="ECO:0000256" key="2">
    <source>
        <dbReference type="ARBA" id="ARBA00022475"/>
    </source>
</evidence>
<dbReference type="Pfam" id="PF10442">
    <property type="entry name" value="FIST_C"/>
    <property type="match status" value="1"/>
</dbReference>
<dbReference type="PIRSF" id="PIRSF018953">
    <property type="entry name" value="UCP018953"/>
    <property type="match status" value="1"/>
</dbReference>
<keyword evidence="9" id="KW-1185">Reference proteome</keyword>